<proteinExistence type="predicted"/>
<dbReference type="InterPro" id="IPR002327">
    <property type="entry name" value="Cyt_c_1A/1B"/>
</dbReference>
<dbReference type="PROSITE" id="PS51007">
    <property type="entry name" value="CYTC"/>
    <property type="match status" value="1"/>
</dbReference>
<keyword evidence="8" id="KW-0732">Signal</keyword>
<comment type="caution">
    <text evidence="10">The sequence shown here is derived from an EMBL/GenBank/DDBJ whole genome shotgun (WGS) entry which is preliminary data.</text>
</comment>
<evidence type="ECO:0000256" key="6">
    <source>
        <dbReference type="PROSITE-ProRule" id="PRU00433"/>
    </source>
</evidence>
<keyword evidence="3 6" id="KW-0479">Metal-binding</keyword>
<dbReference type="GO" id="GO:0009055">
    <property type="term" value="F:electron transfer activity"/>
    <property type="evidence" value="ECO:0007669"/>
    <property type="project" value="InterPro"/>
</dbReference>
<keyword evidence="2 6" id="KW-0349">Heme</keyword>
<keyword evidence="11" id="KW-1185">Reference proteome</keyword>
<evidence type="ECO:0000256" key="5">
    <source>
        <dbReference type="ARBA" id="ARBA00023004"/>
    </source>
</evidence>
<evidence type="ECO:0000259" key="9">
    <source>
        <dbReference type="PROSITE" id="PS51007"/>
    </source>
</evidence>
<evidence type="ECO:0000313" key="10">
    <source>
        <dbReference type="EMBL" id="PCD04707.1"/>
    </source>
</evidence>
<evidence type="ECO:0000256" key="4">
    <source>
        <dbReference type="ARBA" id="ARBA00022982"/>
    </source>
</evidence>
<dbReference type="OrthoDB" id="9805828at2"/>
<evidence type="ECO:0000256" key="1">
    <source>
        <dbReference type="ARBA" id="ARBA00022448"/>
    </source>
</evidence>
<organism evidence="10 11">
    <name type="scientific">Sphingomonas spermidinifaciens</name>
    <dbReference type="NCBI Taxonomy" id="1141889"/>
    <lineage>
        <taxon>Bacteria</taxon>
        <taxon>Pseudomonadati</taxon>
        <taxon>Pseudomonadota</taxon>
        <taxon>Alphaproteobacteria</taxon>
        <taxon>Sphingomonadales</taxon>
        <taxon>Sphingomonadaceae</taxon>
        <taxon>Sphingomonas</taxon>
    </lineage>
</organism>
<evidence type="ECO:0000256" key="8">
    <source>
        <dbReference type="SAM" id="SignalP"/>
    </source>
</evidence>
<feature type="domain" description="Cytochrome c" evidence="9">
    <location>
        <begin position="85"/>
        <end position="183"/>
    </location>
</feature>
<evidence type="ECO:0000256" key="3">
    <source>
        <dbReference type="ARBA" id="ARBA00022723"/>
    </source>
</evidence>
<sequence>MQSVSMTRLTKWTVGAALLALTAAGCSQAPESSGSGGSTETAAANTGAAADTAAAPAAAPSAAASAPAADNTETTDGTTLASFTGDAAKGKTAFATCSTCHAVEEGVNKIGPSLHAIIGRAAGTVAGYSYTPANKNSGITWTEEKLFQYLQNPQRVVPGTKMAFAGWSDAQKRADVIAYLKTI</sequence>
<dbReference type="EMBL" id="NWMW01000001">
    <property type="protein sequence ID" value="PCD04707.1"/>
    <property type="molecule type" value="Genomic_DNA"/>
</dbReference>
<protein>
    <submittedName>
        <fullName evidence="10">Cytochrome c family protein</fullName>
    </submittedName>
</protein>
<dbReference type="GO" id="GO:0046872">
    <property type="term" value="F:metal ion binding"/>
    <property type="evidence" value="ECO:0007669"/>
    <property type="project" value="UniProtKB-KW"/>
</dbReference>
<gene>
    <name evidence="10" type="ORF">COC42_04645</name>
</gene>
<feature type="region of interest" description="Disordered" evidence="7">
    <location>
        <begin position="29"/>
        <end position="48"/>
    </location>
</feature>
<evidence type="ECO:0000313" key="11">
    <source>
        <dbReference type="Proteomes" id="UP000218366"/>
    </source>
</evidence>
<dbReference type="PRINTS" id="PR00604">
    <property type="entry name" value="CYTCHRMECIAB"/>
</dbReference>
<keyword evidence="4" id="KW-0249">Electron transport</keyword>
<dbReference type="PANTHER" id="PTHR11961">
    <property type="entry name" value="CYTOCHROME C"/>
    <property type="match status" value="1"/>
</dbReference>
<evidence type="ECO:0000256" key="2">
    <source>
        <dbReference type="ARBA" id="ARBA00022617"/>
    </source>
</evidence>
<keyword evidence="1" id="KW-0813">Transport</keyword>
<dbReference type="GO" id="GO:0020037">
    <property type="term" value="F:heme binding"/>
    <property type="evidence" value="ECO:0007669"/>
    <property type="project" value="InterPro"/>
</dbReference>
<evidence type="ECO:0000256" key="7">
    <source>
        <dbReference type="SAM" id="MobiDB-lite"/>
    </source>
</evidence>
<feature type="chain" id="PRO_5013195448" evidence="8">
    <location>
        <begin position="30"/>
        <end position="183"/>
    </location>
</feature>
<dbReference type="Gene3D" id="1.10.760.10">
    <property type="entry name" value="Cytochrome c-like domain"/>
    <property type="match status" value="1"/>
</dbReference>
<keyword evidence="5 6" id="KW-0408">Iron</keyword>
<dbReference type="Proteomes" id="UP000218366">
    <property type="component" value="Unassembled WGS sequence"/>
</dbReference>
<dbReference type="SUPFAM" id="SSF46626">
    <property type="entry name" value="Cytochrome c"/>
    <property type="match status" value="1"/>
</dbReference>
<accession>A0A2A4B9G0</accession>
<dbReference type="AlphaFoldDB" id="A0A2A4B9G0"/>
<name>A0A2A4B9G0_9SPHN</name>
<reference evidence="10 11" key="1">
    <citation type="submission" date="2017-09" db="EMBL/GenBank/DDBJ databases">
        <title>Sphingomonas spermidinifaciens 9NM-10, whole genome shotgun sequence.</title>
        <authorList>
            <person name="Feng G."/>
            <person name="Zhu H."/>
        </authorList>
    </citation>
    <scope>NUCLEOTIDE SEQUENCE [LARGE SCALE GENOMIC DNA]</scope>
    <source>
        <strain evidence="10 11">9NM-10</strain>
    </source>
</reference>
<dbReference type="Pfam" id="PF00034">
    <property type="entry name" value="Cytochrom_C"/>
    <property type="match status" value="1"/>
</dbReference>
<dbReference type="InterPro" id="IPR036909">
    <property type="entry name" value="Cyt_c-like_dom_sf"/>
</dbReference>
<dbReference type="InterPro" id="IPR009056">
    <property type="entry name" value="Cyt_c-like_dom"/>
</dbReference>
<feature type="signal peptide" evidence="8">
    <location>
        <begin position="1"/>
        <end position="29"/>
    </location>
</feature>